<sequence>MACLRLKFVFPKDSPYQLSHRFHGTRIRITRSNLKDVLWSADGFKSILSDTTPSDGGELFLIGGEKQAESPKALVSHNNKQISKVKVNIEDFVISIGTHSIPEIAAIKVSLDITADTWVGKSHCSGSLGIQGVSVSDIHALDPCIILGNDLITASWRCSFTSTHVYKRCLIMNAESNEILSVILRPDCLSVLANLQQDYSSFTQNTGPSSLTRFGENVKLIIKEHCPRTQVSSTLEGVNVSLEMDVFEQLSACTLEDIRVQCTQDTENFSCDFTVKDIEVEDRINNTLSVSKLSKDGIHKRSLHATIIQEASSERRSVSFQQLYGEIIDLNISLEEEFLLKLLVFFGITEMKQLWGEEKSESTKPTPTQSLSSGSQSPHEEEVSFFFERLEANDVGIVISVSPNQDLPEDLLKLKEQLGVPNGLPPCVENARLDFERFLRTGIYYRSFDGLVRDIKRHYLKEIGRQSAKILGSLHLLGNVTGLKDNIAEGLTELKESGDYMGFARHVRSGLTDSYYKLTDSWSAYVRPSPRKSLPEPVVEKPIEQQTQEDNVDAGLFYGITSGLGGWIFCPLEETIDLLQEEVPSTESVAAEIQSPLSSSTPERDARSTQMRDVPRDADSTISTSQRDERTDRHVSFTTQQNDAQSKRDLSDDVDYISQRDEQTVTQPLISPQHNAQSDVNQLNDTSQHDVTNYVDVHDVARDFSSVVEDDTQSTWASMSSFSTPTGWELMPREIQKRLKGQEFLRRLKRGINNDEDVDEKFLCCLKLRYMDPSDKLNALLTTCKVYFMKVGSPSRDNVILEVNLNRLYKTQEKNHDGMDYLELIMRINGMQRLCLPSPNAKDNPLVRCDSLHLAAKAANKINKARKRYSSNDSCPCKVILNTVL</sequence>
<feature type="region of interest" description="Disordered" evidence="1">
    <location>
        <begin position="587"/>
        <end position="651"/>
    </location>
</feature>
<feature type="compositionally biased region" description="Basic and acidic residues" evidence="1">
    <location>
        <begin position="626"/>
        <end position="635"/>
    </location>
</feature>
<dbReference type="GeneID" id="116301181"/>
<keyword evidence="2" id="KW-1185">Reference proteome</keyword>
<dbReference type="InParanoid" id="A0A6P8IH62"/>
<proteinExistence type="predicted"/>
<dbReference type="PANTHER" id="PTHR16166:SF141">
    <property type="entry name" value="INTERMEMBRANE LIPID TRANSFER PROTEIN VPS13D"/>
    <property type="match status" value="1"/>
</dbReference>
<dbReference type="GO" id="GO:0006623">
    <property type="term" value="P:protein targeting to vacuole"/>
    <property type="evidence" value="ECO:0007669"/>
    <property type="project" value="TreeGrafter"/>
</dbReference>
<dbReference type="GO" id="GO:0045053">
    <property type="term" value="P:protein retention in Golgi apparatus"/>
    <property type="evidence" value="ECO:0007669"/>
    <property type="project" value="TreeGrafter"/>
</dbReference>
<dbReference type="PANTHER" id="PTHR16166">
    <property type="entry name" value="VACUOLAR PROTEIN SORTING-ASSOCIATED PROTEIN VPS13"/>
    <property type="match status" value="1"/>
</dbReference>
<organism evidence="2 3">
    <name type="scientific">Actinia tenebrosa</name>
    <name type="common">Australian red waratah sea anemone</name>
    <dbReference type="NCBI Taxonomy" id="6105"/>
    <lineage>
        <taxon>Eukaryota</taxon>
        <taxon>Metazoa</taxon>
        <taxon>Cnidaria</taxon>
        <taxon>Anthozoa</taxon>
        <taxon>Hexacorallia</taxon>
        <taxon>Actiniaria</taxon>
        <taxon>Actiniidae</taxon>
        <taxon>Actinia</taxon>
    </lineage>
</organism>
<accession>A0A6P8IH62</accession>
<protein>
    <submittedName>
        <fullName evidence="3">Uncharacterized protein LOC116301181</fullName>
    </submittedName>
</protein>
<reference evidence="3" key="1">
    <citation type="submission" date="2025-08" db="UniProtKB">
        <authorList>
            <consortium name="RefSeq"/>
        </authorList>
    </citation>
    <scope>IDENTIFICATION</scope>
    <source>
        <tissue evidence="3">Tentacle</tissue>
    </source>
</reference>
<dbReference type="AlphaFoldDB" id="A0A6P8IH62"/>
<feature type="compositionally biased region" description="Polar residues" evidence="1">
    <location>
        <begin position="363"/>
        <end position="377"/>
    </location>
</feature>
<name>A0A6P8IH62_ACTTE</name>
<dbReference type="GO" id="GO:0007005">
    <property type="term" value="P:mitochondrion organization"/>
    <property type="evidence" value="ECO:0007669"/>
    <property type="project" value="TreeGrafter"/>
</dbReference>
<evidence type="ECO:0000313" key="3">
    <source>
        <dbReference type="RefSeq" id="XP_031566059.1"/>
    </source>
</evidence>
<gene>
    <name evidence="3" type="primary">LOC116301181</name>
</gene>
<dbReference type="KEGG" id="aten:116301181"/>
<dbReference type="RefSeq" id="XP_031566059.1">
    <property type="nucleotide sequence ID" value="XM_031710199.1"/>
</dbReference>
<evidence type="ECO:0000313" key="2">
    <source>
        <dbReference type="Proteomes" id="UP000515163"/>
    </source>
</evidence>
<dbReference type="Proteomes" id="UP000515163">
    <property type="component" value="Unplaced"/>
</dbReference>
<dbReference type="InterPro" id="IPR026847">
    <property type="entry name" value="VPS13"/>
</dbReference>
<dbReference type="OrthoDB" id="5984621at2759"/>
<feature type="region of interest" description="Disordered" evidence="1">
    <location>
        <begin position="357"/>
        <end position="378"/>
    </location>
</feature>
<evidence type="ECO:0000256" key="1">
    <source>
        <dbReference type="SAM" id="MobiDB-lite"/>
    </source>
</evidence>